<evidence type="ECO:0000313" key="6">
    <source>
        <dbReference type="Proteomes" id="UP000290287"/>
    </source>
</evidence>
<dbReference type="PANTHER" id="PTHR33279:SF2">
    <property type="entry name" value="SULFUR CARRIER PROTEIN TUSA"/>
    <property type="match status" value="1"/>
</dbReference>
<gene>
    <name evidence="3" type="primary">tusA</name>
    <name evidence="5" type="ORF">CS022_17525</name>
</gene>
<dbReference type="OrthoDB" id="9797352at2"/>
<dbReference type="InterPro" id="IPR036868">
    <property type="entry name" value="TusA-like_sf"/>
</dbReference>
<evidence type="ECO:0000313" key="5">
    <source>
        <dbReference type="EMBL" id="RXJ72195.1"/>
    </source>
</evidence>
<dbReference type="GO" id="GO:0016740">
    <property type="term" value="F:transferase activity"/>
    <property type="evidence" value="ECO:0007669"/>
    <property type="project" value="UniProtKB-KW"/>
</dbReference>
<dbReference type="AlphaFoldDB" id="A0A4Q0YP04"/>
<dbReference type="PROSITE" id="PS01148">
    <property type="entry name" value="UPF0033"/>
    <property type="match status" value="1"/>
</dbReference>
<dbReference type="GO" id="GO:0002143">
    <property type="term" value="P:tRNA wobble position uridine thiolation"/>
    <property type="evidence" value="ECO:0007669"/>
    <property type="project" value="InterPro"/>
</dbReference>
<evidence type="ECO:0000259" key="4">
    <source>
        <dbReference type="PROSITE" id="PS01148"/>
    </source>
</evidence>
<accession>A0A4Q0YP04</accession>
<name>A0A4Q0YP04_9GAMM</name>
<dbReference type="GO" id="GO:0005737">
    <property type="term" value="C:cytoplasm"/>
    <property type="evidence" value="ECO:0007669"/>
    <property type="project" value="UniProtKB-SubCell"/>
</dbReference>
<dbReference type="GO" id="GO:0097163">
    <property type="term" value="F:sulfur carrier activity"/>
    <property type="evidence" value="ECO:0007669"/>
    <property type="project" value="UniProtKB-UniRule"/>
</dbReference>
<keyword evidence="5" id="KW-0808">Transferase</keyword>
<comment type="function">
    <text evidence="3">Sulfur carrier protein which probably makes part of a sulfur-relay system.</text>
</comment>
<dbReference type="NCBIfam" id="NF001423">
    <property type="entry name" value="PRK00299.1"/>
    <property type="match status" value="1"/>
</dbReference>
<comment type="similarity">
    <text evidence="1 3">Belongs to the sulfur carrier protein TusA family.</text>
</comment>
<sequence>MSTIFESPDHQLDAEGMRCPEPVMMVRKAIRNMEDGETLLVVADDPSTTRDIPSFCRFMDHTLLASEVEKAPFRYLIKKGL</sequence>
<organism evidence="5 6">
    <name type="scientific">Veronia nyctiphanis</name>
    <dbReference type="NCBI Taxonomy" id="1278244"/>
    <lineage>
        <taxon>Bacteria</taxon>
        <taxon>Pseudomonadati</taxon>
        <taxon>Pseudomonadota</taxon>
        <taxon>Gammaproteobacteria</taxon>
        <taxon>Vibrionales</taxon>
        <taxon>Vibrionaceae</taxon>
        <taxon>Veronia</taxon>
    </lineage>
</organism>
<evidence type="ECO:0000256" key="2">
    <source>
        <dbReference type="ARBA" id="ARBA00022490"/>
    </source>
</evidence>
<proteinExistence type="inferred from homology"/>
<dbReference type="Gene3D" id="3.30.110.40">
    <property type="entry name" value="TusA-like domain"/>
    <property type="match status" value="1"/>
</dbReference>
<keyword evidence="6" id="KW-1185">Reference proteome</keyword>
<protein>
    <recommendedName>
        <fullName evidence="3">Sulfur carrier protein TusA</fullName>
    </recommendedName>
</protein>
<evidence type="ECO:0000256" key="1">
    <source>
        <dbReference type="ARBA" id="ARBA00008984"/>
    </source>
</evidence>
<feature type="active site" description="Cysteine persulfide intermediate" evidence="3">
    <location>
        <position position="19"/>
    </location>
</feature>
<dbReference type="RefSeq" id="WP_129123348.1">
    <property type="nucleotide sequence ID" value="NZ_PEIB01000025.1"/>
</dbReference>
<comment type="caution">
    <text evidence="5">The sequence shown here is derived from an EMBL/GenBank/DDBJ whole genome shotgun (WGS) entry which is preliminary data.</text>
</comment>
<dbReference type="InterPro" id="IPR022931">
    <property type="entry name" value="Sulphur_carrier_TusA"/>
</dbReference>
<dbReference type="InterPro" id="IPR001455">
    <property type="entry name" value="TusA-like"/>
</dbReference>
<dbReference type="Proteomes" id="UP000290287">
    <property type="component" value="Unassembled WGS sequence"/>
</dbReference>
<dbReference type="Pfam" id="PF01206">
    <property type="entry name" value="TusA"/>
    <property type="match status" value="1"/>
</dbReference>
<dbReference type="HAMAP" id="MF_00413">
    <property type="entry name" value="Thiourid_synth_A"/>
    <property type="match status" value="1"/>
</dbReference>
<dbReference type="SUPFAM" id="SSF64307">
    <property type="entry name" value="SirA-like"/>
    <property type="match status" value="1"/>
</dbReference>
<evidence type="ECO:0000256" key="3">
    <source>
        <dbReference type="HAMAP-Rule" id="MF_00413"/>
    </source>
</evidence>
<dbReference type="EMBL" id="PEIB01000025">
    <property type="protein sequence ID" value="RXJ72195.1"/>
    <property type="molecule type" value="Genomic_DNA"/>
</dbReference>
<dbReference type="PANTHER" id="PTHR33279">
    <property type="entry name" value="SULFUR CARRIER PROTEIN YEDF-RELATED"/>
    <property type="match status" value="1"/>
</dbReference>
<feature type="domain" description="UPF0033" evidence="4">
    <location>
        <begin position="12"/>
        <end position="36"/>
    </location>
</feature>
<reference evidence="5 6" key="1">
    <citation type="submission" date="2017-10" db="EMBL/GenBank/DDBJ databases">
        <title>Nyctiphanis sp. nov., isolated from the stomach of the euphausiid Nyctiphanes simplex (Hansen, 1911) in the Gulf of California.</title>
        <authorList>
            <person name="Gomez-Gil B."/>
            <person name="Aguilar-Mendez M."/>
            <person name="Lopez-Cortes A."/>
            <person name="Gomez-Gutierrez J."/>
            <person name="Roque A."/>
            <person name="Lang E."/>
            <person name="Gonzalez-Castillo A."/>
        </authorList>
    </citation>
    <scope>NUCLEOTIDE SEQUENCE [LARGE SCALE GENOMIC DNA]</scope>
    <source>
        <strain evidence="5 6">CAIM 600</strain>
    </source>
</reference>
<keyword evidence="2 3" id="KW-0963">Cytoplasm</keyword>
<dbReference type="CDD" id="cd03423">
    <property type="entry name" value="SirA"/>
    <property type="match status" value="1"/>
</dbReference>
<comment type="subcellular location">
    <subcellularLocation>
        <location evidence="3">Cytoplasm</location>
    </subcellularLocation>
</comment>